<reference evidence="6" key="1">
    <citation type="submission" date="2021-02" db="EMBL/GenBank/DDBJ databases">
        <authorList>
            <person name="Nowell W R."/>
        </authorList>
    </citation>
    <scope>NUCLEOTIDE SEQUENCE</scope>
</reference>
<feature type="region of interest" description="Disordered" evidence="4">
    <location>
        <begin position="630"/>
        <end position="658"/>
    </location>
</feature>
<feature type="compositionally biased region" description="Acidic residues" evidence="4">
    <location>
        <begin position="18"/>
        <end position="48"/>
    </location>
</feature>
<keyword evidence="2" id="KW-0479">Metal-binding</keyword>
<organism evidence="6 7">
    <name type="scientific">Rotaria magnacalcarata</name>
    <dbReference type="NCBI Taxonomy" id="392030"/>
    <lineage>
        <taxon>Eukaryota</taxon>
        <taxon>Metazoa</taxon>
        <taxon>Spiralia</taxon>
        <taxon>Gnathifera</taxon>
        <taxon>Rotifera</taxon>
        <taxon>Eurotatoria</taxon>
        <taxon>Bdelloidea</taxon>
        <taxon>Philodinida</taxon>
        <taxon>Philodinidae</taxon>
        <taxon>Rotaria</taxon>
    </lineage>
</organism>
<dbReference type="PANTHER" id="PTHR23080">
    <property type="entry name" value="THAP DOMAIN PROTEIN"/>
    <property type="match status" value="1"/>
</dbReference>
<dbReference type="EMBL" id="CAJNRG010005362">
    <property type="protein sequence ID" value="CAF2075908.1"/>
    <property type="molecule type" value="Genomic_DNA"/>
</dbReference>
<evidence type="ECO:0000256" key="4">
    <source>
        <dbReference type="SAM" id="MobiDB-lite"/>
    </source>
</evidence>
<evidence type="ECO:0000256" key="1">
    <source>
        <dbReference type="ARBA" id="ARBA00001968"/>
    </source>
</evidence>
<keyword evidence="3" id="KW-0862">Zinc</keyword>
<feature type="region of interest" description="Disordered" evidence="4">
    <location>
        <begin position="1"/>
        <end position="54"/>
    </location>
</feature>
<feature type="compositionally biased region" description="Low complexity" evidence="4">
    <location>
        <begin position="642"/>
        <end position="651"/>
    </location>
</feature>
<evidence type="ECO:0000256" key="3">
    <source>
        <dbReference type="PROSITE-ProRule" id="PRU00325"/>
    </source>
</evidence>
<gene>
    <name evidence="6" type="ORF">XDN619_LOCUS13604</name>
</gene>
<sequence>MQNDFDHLDVPVNKTDPQENEEPMLLEVDTDIVTENEDMESEKEETQEEKEMKPVTLSIWRTSKSHGSCIVCPVADSTSMRVLSDEQWTMIFLSRSIWVPKGARCCSNHLYKGHLSYEVRQLVKQSKVDDIILNKHNHAGSLDFDDPGALENETYKTITGLDRDHFNDLLDKLTTMRNSRLRSVRVALAIFLAKIRLALSNRVLACVFQLASKRSVSRICHQVRVALMQDFVPYHVGFQHVSRETILAQHQTMVATELLTNGREQVVLIADGTYLFCQKSSNNEFQRRTYSQYKHRHLVKPMIITASDGYIISSLGPFFTDSLNNDAAILKHCMLNDEQQVLSWLRDNDVLVLDRGFRDTVNTLNRLGLQVAMPSFLHNRKQLPADEANRTRFVTKNRWVIESVNGKIKQWKFMAQIIQNSTIRFISDYLDIICALINKYQCSAVKDIENGREIAMKMREMLTTENRLQERLAKHTGTTSLHWSKHNAANFQFPPLTEENIRDLTFGSYQIRMAKSYIIEHIGQSQTNEEEMEFLVELCNEHDDLVRARFQSRHSNNKNHIATVQFDNHKQQPIDAWYCTCSAGAREVGMCSHITALLWHLGVNKAVISTDNHPLSASRLIKAIDDSTHFSENDTNSDDDNASALNDSDTNNSEDDLS</sequence>
<dbReference type="InterPro" id="IPR027806">
    <property type="entry name" value="HARBI1_dom"/>
</dbReference>
<comment type="caution">
    <text evidence="6">The sequence shown here is derived from an EMBL/GenBank/DDBJ whole genome shotgun (WGS) entry which is preliminary data.</text>
</comment>
<proteinExistence type="predicted"/>
<evidence type="ECO:0000259" key="5">
    <source>
        <dbReference type="PROSITE" id="PS50966"/>
    </source>
</evidence>
<dbReference type="AlphaFoldDB" id="A0A816RJC0"/>
<dbReference type="PROSITE" id="PS50966">
    <property type="entry name" value="ZF_SWIM"/>
    <property type="match status" value="1"/>
</dbReference>
<dbReference type="Proteomes" id="UP000663887">
    <property type="component" value="Unassembled WGS sequence"/>
</dbReference>
<evidence type="ECO:0000313" key="7">
    <source>
        <dbReference type="Proteomes" id="UP000663887"/>
    </source>
</evidence>
<name>A0A816RJC0_9BILA</name>
<keyword evidence="3" id="KW-0863">Zinc-finger</keyword>
<evidence type="ECO:0000256" key="2">
    <source>
        <dbReference type="ARBA" id="ARBA00022723"/>
    </source>
</evidence>
<dbReference type="Pfam" id="PF13359">
    <property type="entry name" value="DDE_Tnp_4"/>
    <property type="match status" value="1"/>
</dbReference>
<protein>
    <recommendedName>
        <fullName evidence="5">SWIM-type domain-containing protein</fullName>
    </recommendedName>
</protein>
<comment type="cofactor">
    <cofactor evidence="1">
        <name>a divalent metal cation</name>
        <dbReference type="ChEBI" id="CHEBI:60240"/>
    </cofactor>
</comment>
<dbReference type="InterPro" id="IPR007527">
    <property type="entry name" value="Znf_SWIM"/>
</dbReference>
<accession>A0A816RJC0</accession>
<feature type="domain" description="SWIM-type" evidence="5">
    <location>
        <begin position="562"/>
        <end position="602"/>
    </location>
</feature>
<evidence type="ECO:0000313" key="6">
    <source>
        <dbReference type="EMBL" id="CAF2075908.1"/>
    </source>
</evidence>
<dbReference type="GO" id="GO:0008270">
    <property type="term" value="F:zinc ion binding"/>
    <property type="evidence" value="ECO:0007669"/>
    <property type="project" value="UniProtKB-KW"/>
</dbReference>